<keyword evidence="4" id="KW-0336">GPI-anchor</keyword>
<feature type="domain" description="Repulsive guidance molecule N-terminal" evidence="11">
    <location>
        <begin position="45"/>
        <end position="106"/>
    </location>
</feature>
<dbReference type="EMBL" id="HBUF01369808">
    <property type="protein sequence ID" value="CAG6725573.1"/>
    <property type="molecule type" value="Transcribed_RNA"/>
</dbReference>
<reference evidence="12" key="1">
    <citation type="submission" date="2021-05" db="EMBL/GenBank/DDBJ databases">
        <authorList>
            <person name="Alioto T."/>
            <person name="Alioto T."/>
            <person name="Gomez Garrido J."/>
        </authorList>
    </citation>
    <scope>NUCLEOTIDE SEQUENCE</scope>
</reference>
<dbReference type="GO" id="GO:0098552">
    <property type="term" value="C:side of membrane"/>
    <property type="evidence" value="ECO:0007669"/>
    <property type="project" value="UniProtKB-KW"/>
</dbReference>
<dbReference type="GO" id="GO:0030509">
    <property type="term" value="P:BMP signaling pathway"/>
    <property type="evidence" value="ECO:0007669"/>
    <property type="project" value="TreeGrafter"/>
</dbReference>
<evidence type="ECO:0000256" key="3">
    <source>
        <dbReference type="ARBA" id="ARBA00022475"/>
    </source>
</evidence>
<evidence type="ECO:0000256" key="8">
    <source>
        <dbReference type="ARBA" id="ARBA00023288"/>
    </source>
</evidence>
<name>A0A8D8WFV6_9HEMI</name>
<evidence type="ECO:0000256" key="9">
    <source>
        <dbReference type="SAM" id="Phobius"/>
    </source>
</evidence>
<evidence type="ECO:0000256" key="1">
    <source>
        <dbReference type="ARBA" id="ARBA00004609"/>
    </source>
</evidence>
<dbReference type="Pfam" id="PF06534">
    <property type="entry name" value="RGM_C"/>
    <property type="match status" value="1"/>
</dbReference>
<proteinExistence type="inferred from homology"/>
<dbReference type="GO" id="GO:0005886">
    <property type="term" value="C:plasma membrane"/>
    <property type="evidence" value="ECO:0007669"/>
    <property type="project" value="UniProtKB-SubCell"/>
</dbReference>
<protein>
    <submittedName>
        <fullName evidence="12">RGM domain family member B</fullName>
    </submittedName>
</protein>
<comment type="similarity">
    <text evidence="2">Belongs to the repulsive guidance molecule (RGM) family.</text>
</comment>
<sequence>MTRLRGCWDDWPHAGRPVMDWTYIPIFLVLAVVFLSGSSNTSPMCKVESCTRLYELSMEQQGIQGPESTSEYCTILHEYGNCVKGTHKACRGDLSYHSALSMYNSINKRICHKGPHEVTVRPPVSSTTELPPTQPPASCNFHGTRRFKHCGLFGDPHLKTFNNDYQTCRVRGAWPLIDNPYLGVQVTNELIREGSPATVTTKVTVLIKGRSTPCTSERTYEAQADSPLPLSFINSGSAGGSSKNAENVVLKVESDPSGNHERAEIFIRYIETTIIVRRVGKYLAVSAKLPEELVEPSIQDPNTLQLCTLGCPPSERLDIVTSRGHMTDRDHALAKCKSTEELSNDIVNNLTDYYLDWCVFDTMTAGISYDFTAAAHSAQADVLRFDPNSLNNRTTLYLTEPVNLPDNTSAGQLIRLDLLLIIGLFILVRIC</sequence>
<organism evidence="12">
    <name type="scientific">Cacopsylla melanoneura</name>
    <dbReference type="NCBI Taxonomy" id="428564"/>
    <lineage>
        <taxon>Eukaryota</taxon>
        <taxon>Metazoa</taxon>
        <taxon>Ecdysozoa</taxon>
        <taxon>Arthropoda</taxon>
        <taxon>Hexapoda</taxon>
        <taxon>Insecta</taxon>
        <taxon>Pterygota</taxon>
        <taxon>Neoptera</taxon>
        <taxon>Paraneoptera</taxon>
        <taxon>Hemiptera</taxon>
        <taxon>Sternorrhyncha</taxon>
        <taxon>Psylloidea</taxon>
        <taxon>Psyllidae</taxon>
        <taxon>Psyllinae</taxon>
        <taxon>Cacopsylla</taxon>
    </lineage>
</organism>
<evidence type="ECO:0000256" key="7">
    <source>
        <dbReference type="ARBA" id="ARBA00023180"/>
    </source>
</evidence>
<evidence type="ECO:0000313" key="12">
    <source>
        <dbReference type="EMBL" id="CAG6657393.1"/>
    </source>
</evidence>
<dbReference type="Pfam" id="PF06535">
    <property type="entry name" value="RGM_N"/>
    <property type="match status" value="1"/>
</dbReference>
<keyword evidence="7" id="KW-0325">Glycoprotein</keyword>
<keyword evidence="3" id="KW-1003">Cell membrane</keyword>
<evidence type="ECO:0000259" key="10">
    <source>
        <dbReference type="Pfam" id="PF06534"/>
    </source>
</evidence>
<dbReference type="AlphaFoldDB" id="A0A8D8WFV6"/>
<dbReference type="EMBL" id="HBUF01188096">
    <property type="protein sequence ID" value="CAG6657393.1"/>
    <property type="molecule type" value="Transcribed_RNA"/>
</dbReference>
<evidence type="ECO:0000256" key="6">
    <source>
        <dbReference type="ARBA" id="ARBA00023136"/>
    </source>
</evidence>
<keyword evidence="8" id="KW-0449">Lipoprotein</keyword>
<dbReference type="PANTHER" id="PTHR31428:SF6">
    <property type="entry name" value="REPULSIVE GUIDANCE MOLECULE B HOMOLOG DRAG-1"/>
    <property type="match status" value="1"/>
</dbReference>
<dbReference type="InterPro" id="IPR010536">
    <property type="entry name" value="RGM_N"/>
</dbReference>
<evidence type="ECO:0000256" key="2">
    <source>
        <dbReference type="ARBA" id="ARBA00005321"/>
    </source>
</evidence>
<evidence type="ECO:0000256" key="5">
    <source>
        <dbReference type="ARBA" id="ARBA00022729"/>
    </source>
</evidence>
<dbReference type="InterPro" id="IPR040287">
    <property type="entry name" value="RGM"/>
</dbReference>
<dbReference type="PANTHER" id="PTHR31428">
    <property type="entry name" value="RGM DOMAIN FAMILY MEMBER DRAG-1"/>
    <property type="match status" value="1"/>
</dbReference>
<dbReference type="EMBL" id="HBUF01188098">
    <property type="protein sequence ID" value="CAG6657395.1"/>
    <property type="molecule type" value="Transcribed_RNA"/>
</dbReference>
<feature type="domain" description="Repulsive guidance molecule C-terminal" evidence="10">
    <location>
        <begin position="147"/>
        <end position="387"/>
    </location>
</feature>
<keyword evidence="9" id="KW-0812">Transmembrane</keyword>
<evidence type="ECO:0000256" key="4">
    <source>
        <dbReference type="ARBA" id="ARBA00022622"/>
    </source>
</evidence>
<dbReference type="EMBL" id="HBUF01188097">
    <property type="protein sequence ID" value="CAG6657394.1"/>
    <property type="molecule type" value="Transcribed_RNA"/>
</dbReference>
<comment type="subcellular location">
    <subcellularLocation>
        <location evidence="1">Cell membrane</location>
        <topology evidence="1">Lipid-anchor</topology>
        <topology evidence="1">GPI-anchor</topology>
    </subcellularLocation>
</comment>
<keyword evidence="6 9" id="KW-0472">Membrane</keyword>
<dbReference type="EMBL" id="HBUF01369806">
    <property type="protein sequence ID" value="CAG6725571.1"/>
    <property type="molecule type" value="Transcribed_RNA"/>
</dbReference>
<dbReference type="GO" id="GO:0015026">
    <property type="term" value="F:coreceptor activity"/>
    <property type="evidence" value="ECO:0007669"/>
    <property type="project" value="TreeGrafter"/>
</dbReference>
<accession>A0A8D8WFV6</accession>
<evidence type="ECO:0000259" key="11">
    <source>
        <dbReference type="Pfam" id="PF06535"/>
    </source>
</evidence>
<dbReference type="Gene3D" id="3.40.1000.10">
    <property type="entry name" value="Mog1/PsbP, alpha/beta/alpha sandwich"/>
    <property type="match status" value="1"/>
</dbReference>
<keyword evidence="9" id="KW-1133">Transmembrane helix</keyword>
<feature type="transmembrane region" description="Helical" evidence="9">
    <location>
        <begin position="21"/>
        <end position="39"/>
    </location>
</feature>
<keyword evidence="5" id="KW-0732">Signal</keyword>
<dbReference type="InterPro" id="IPR009496">
    <property type="entry name" value="RGM_C"/>
</dbReference>